<evidence type="ECO:0000259" key="3">
    <source>
        <dbReference type="PROSITE" id="PS50923"/>
    </source>
</evidence>
<feature type="domain" description="Sushi" evidence="3">
    <location>
        <begin position="1893"/>
        <end position="1954"/>
    </location>
</feature>
<keyword evidence="1" id="KW-1015">Disulfide bond</keyword>
<dbReference type="InterPro" id="IPR000436">
    <property type="entry name" value="Sushi_SCR_CCP_dom"/>
</dbReference>
<dbReference type="EMBL" id="FNXT01001032">
    <property type="protein sequence ID" value="SZX71169.1"/>
    <property type="molecule type" value="Genomic_DNA"/>
</dbReference>
<dbReference type="STRING" id="3088.A0A383W206"/>
<dbReference type="PANTHER" id="PTHR46967:SF1">
    <property type="entry name" value="KERATIN-ASSOCIATED PROTEIN 16-1-LIKE"/>
    <property type="match status" value="1"/>
</dbReference>
<proteinExistence type="predicted"/>
<dbReference type="SMART" id="SM00032">
    <property type="entry name" value="CCP"/>
    <property type="match status" value="7"/>
</dbReference>
<dbReference type="InterPro" id="IPR013783">
    <property type="entry name" value="Ig-like_fold"/>
</dbReference>
<name>A0A383W206_TETOB</name>
<dbReference type="Gene3D" id="2.10.50.10">
    <property type="entry name" value="Tumor Necrosis Factor Receptor, subunit A, domain 2"/>
    <property type="match status" value="2"/>
</dbReference>
<feature type="compositionally biased region" description="Polar residues" evidence="2">
    <location>
        <begin position="859"/>
        <end position="879"/>
    </location>
</feature>
<dbReference type="PROSITE" id="PS50923">
    <property type="entry name" value="SUSHI"/>
    <property type="match status" value="3"/>
</dbReference>
<reference evidence="4 5" key="1">
    <citation type="submission" date="2016-10" db="EMBL/GenBank/DDBJ databases">
        <authorList>
            <person name="Cai Z."/>
        </authorList>
    </citation>
    <scope>NUCLEOTIDE SEQUENCE [LARGE SCALE GENOMIC DNA]</scope>
</reference>
<accession>A0A383W206</accession>
<feature type="domain" description="Sushi" evidence="3">
    <location>
        <begin position="1955"/>
        <end position="2016"/>
    </location>
</feature>
<dbReference type="SUPFAM" id="SSF57184">
    <property type="entry name" value="Growth factor receptor domain"/>
    <property type="match status" value="1"/>
</dbReference>
<dbReference type="Pfam" id="PF07699">
    <property type="entry name" value="Ephrin_rec_like"/>
    <property type="match status" value="2"/>
</dbReference>
<feature type="domain" description="Sushi" evidence="3">
    <location>
        <begin position="1707"/>
        <end position="1770"/>
    </location>
</feature>
<organism evidence="4 5">
    <name type="scientific">Tetradesmus obliquus</name>
    <name type="common">Green alga</name>
    <name type="synonym">Acutodesmus obliquus</name>
    <dbReference type="NCBI Taxonomy" id="3088"/>
    <lineage>
        <taxon>Eukaryota</taxon>
        <taxon>Viridiplantae</taxon>
        <taxon>Chlorophyta</taxon>
        <taxon>core chlorophytes</taxon>
        <taxon>Chlorophyceae</taxon>
        <taxon>CS clade</taxon>
        <taxon>Sphaeropleales</taxon>
        <taxon>Scenedesmaceae</taxon>
        <taxon>Tetradesmus</taxon>
    </lineage>
</organism>
<dbReference type="SUPFAM" id="SSF57535">
    <property type="entry name" value="Complement control module/SCR domain"/>
    <property type="match status" value="3"/>
</dbReference>
<dbReference type="PANTHER" id="PTHR46967">
    <property type="entry name" value="INSULIN-LIKE GROWTH FACTOR BINDING PROTEIN,N-TERMINAL"/>
    <property type="match status" value="1"/>
</dbReference>
<evidence type="ECO:0000256" key="1">
    <source>
        <dbReference type="ARBA" id="ARBA00023157"/>
    </source>
</evidence>
<protein>
    <recommendedName>
        <fullName evidence="3">Sushi domain-containing protein</fullName>
    </recommendedName>
</protein>
<keyword evidence="5" id="KW-1185">Reference proteome</keyword>
<evidence type="ECO:0000256" key="2">
    <source>
        <dbReference type="SAM" id="MobiDB-lite"/>
    </source>
</evidence>
<dbReference type="Gene3D" id="2.10.70.10">
    <property type="entry name" value="Complement Module, domain 1"/>
    <property type="match status" value="1"/>
</dbReference>
<evidence type="ECO:0000313" key="5">
    <source>
        <dbReference type="Proteomes" id="UP000256970"/>
    </source>
</evidence>
<gene>
    <name evidence="4" type="ORF">BQ4739_LOCUS11308</name>
</gene>
<evidence type="ECO:0000313" key="4">
    <source>
        <dbReference type="EMBL" id="SZX71169.1"/>
    </source>
</evidence>
<feature type="region of interest" description="Disordered" evidence="2">
    <location>
        <begin position="95"/>
        <end position="116"/>
    </location>
</feature>
<dbReference type="Proteomes" id="UP000256970">
    <property type="component" value="Unassembled WGS sequence"/>
</dbReference>
<dbReference type="SMART" id="SM01411">
    <property type="entry name" value="Ephrin_rec_like"/>
    <property type="match status" value="5"/>
</dbReference>
<dbReference type="Gene3D" id="2.60.40.10">
    <property type="entry name" value="Immunoglobulins"/>
    <property type="match status" value="1"/>
</dbReference>
<dbReference type="Pfam" id="PF00084">
    <property type="entry name" value="Sushi"/>
    <property type="match status" value="3"/>
</dbReference>
<sequence length="2180" mass="227416">MCLKGLSLERKDCSDLYEPDNPIYASKTEAEGVIQTSEDGKTAYNVFQASEKIQGGIDLFTEILGYVSNTATAMYWVPYGVARLGCGSAKYGQLGDEEDDLSSPPEPAAAPPTSSGVQYKMWTKTKALYEAAKKNPAVKLFLPTARYVINSFITPIKQSGVIIKLVGKVAAVSAAEKGGKVLEALMDEPEEKLKTAIGTTTKWCKRTNTYLEFMQGTVIAKLDELNDIMSILETFAFIPWSYGGCALQEKWIISGRAEYRAGQSPGGRKLQQTVQGSFLADSEQMLLAANAFYNTIKSISDNLNNTVTPPLITAFNKWEAVESAVDSAVGIVKEAVNFFDFMPEWLPPIIFGLAESLSFMGDCPDFICGLTSWVGIIIDGAINGMIKAIGDPNITSLEDLFLEALTNLGVPIPEWWSNGIGIDLPFDNEVGLFGFLDDIKDAVNNFEASVGQAITDLISGVITQLTPSRLGGTRVLDVAIGSTSGIRRRVSITSNKVIVIQCPNDASFTTAGIYMESFTLQTPPDCNADYTAWLRFPCANGTTSCTIDWTQYDWKCLQYQNGLPIVATLGAPQRYVTATYDCVTTAGLASFKLLPELLSAAKTGQSSLPPLTYSTASLPAVDVLQQFAQSIGQIGSISSSLIPSPKPDVRSNAAASPSVPRATPPFDAYSQGSFNYSLLNPFYEISNSTVTTTCSGAAPFGLPSLLIEGTDVDACYDNAYWTNILANYTSSRGSVYDSTYDVRFWSILVRSQVQALLADMCGWRMVAKRGYIGALTNATKTTLLSMVPPMLLPWSGPPTEQQFRDFWAPRGACEYFSDGGSGRSHLSHSTWSVTRASTEAECRQQVIGPTCYPGKYPTKPSSASSTQSNNVVCDTSSRSPNWPLVSPTADPVLKTAVVPASVCGANVPTSQRPTACFSDRPAWCGPRSRTTTGPGATPDVLSSLDASTYFSQMYYYFADLSTTTVTNFMNAQNSQANLATPAAQWAAECALDYVRGQEYAARKALLDAYAARPATLTATCAATLAACQYTKGSCPIADLFRCAKNLGVIQFACVPDPSTTSGSSTTLVFKVSLVTAAKQIGCGANQVLQIVSAEVGTGRTIKAAIKAVVENMCNANGTSCTLDPNSPALGTTGPNDVLKVVWKCACGPGAEDPAGNGNCTACDAGTYRSNSSSMCTLTPPGTYTNNTGSAAPTPCPPGTYAENYGQASCTLCPALTYSTAVGASNASVCVACTGANSYSQPGATECSTCPLGTVLVVSTTNSTNGTTVTSYCADCSPGTYRTATETLCTECDPGTYAAYGATNTTCTKAPAGYYAPLAGTITPTPCKQGTYQPSTGSTSCLPCPDGTDATIVGATSAAQCSGVTVVPESKMKQLQDLAQTPSRDLTLKGLGRRLLASRSLKSFEPDEPCSLLGEELAQLGLVANASTFLAEVGNSFCSPSPWLNSPACNYDGGDCCPSTCQPLCEQVSSANDTIGTLATYVTLSWSCSRFQCSDPSAQANSTKASVNCTGTAVSSPNSLLQRLLLPVVAGDVVDVKEVLQRVGRAKLVSATGTSGVCDPRLNNEANNWDGGDCCADSCKPNPAIPGSCEFIPAAACLDPTYSNPEQPPEDVQPPVITAPADYTTSCRSTIFSTTALTAYDKVDGIIVLAAPTISSSNSLPVSLTEPLPCASTDEVYTVSLTWTAKDSANNTATAVQTIYVLPPPPVLGCSGSPTAPANATAFDCTGFSGPGDVCTTTCQPGYTLTSGTLVAVCSSDAVPVWSEVLGVCSPSNCTELGPAAPDNAANYTCPETPSGGKCSTSCLPGFGLTEETTLQTTCSLGNWSTSDGICFELGCSGTSPVIPANAQEFTCSNSSVGAECSTECDKGYTKQDSLVTVCRRGLWSNVTGSCIENDCTAGSAPVAPENANPFVCSTTGVGSTCSTRCADGYALESGSLTSRCSKGAWSAVDGVCGPANCTGPGPAAPAYAASYNCPETPSGNDCSTSCLPGYGLTLDTSLQVTCSLGTWSKPDGVCFELGCAGKSPILPANAQEFNCASKTAGAECSTDCADGYTKQDSLVAVCRQGAWSTVNGTCVESACKTLPAAPIGALGFSSTCKGTPSRGSCSTSCDPRFVLARGNLTVTCSLGSWSTLSGVCAVLPTQPGCGKNCNCPTKSACTSGGPKSGCAWSDTAGKCFVMPP</sequence>
<dbReference type="InterPro" id="IPR009030">
    <property type="entry name" value="Growth_fac_rcpt_cys_sf"/>
</dbReference>
<feature type="region of interest" description="Disordered" evidence="2">
    <location>
        <begin position="856"/>
        <end position="879"/>
    </location>
</feature>
<dbReference type="InterPro" id="IPR011641">
    <property type="entry name" value="Tyr-kin_ephrin_A/B_rcpt-like"/>
</dbReference>
<dbReference type="InterPro" id="IPR035976">
    <property type="entry name" value="Sushi/SCR/CCP_sf"/>
</dbReference>